<keyword evidence="1" id="KW-0808">Transferase</keyword>
<dbReference type="EMBL" id="JAWDIQ010000001">
    <property type="protein sequence ID" value="MDY0407694.1"/>
    <property type="molecule type" value="Genomic_DNA"/>
</dbReference>
<evidence type="ECO:0000313" key="1">
    <source>
        <dbReference type="EMBL" id="MDY0407694.1"/>
    </source>
</evidence>
<comment type="caution">
    <text evidence="1">The sequence shown here is derived from an EMBL/GenBank/DDBJ whole genome shotgun (WGS) entry which is preliminary data.</text>
</comment>
<name>A0ABU5CMW4_9BACI</name>
<dbReference type="Pfam" id="PF02283">
    <property type="entry name" value="CobU"/>
    <property type="match status" value="1"/>
</dbReference>
<reference evidence="1 2" key="1">
    <citation type="submission" date="2023-10" db="EMBL/GenBank/DDBJ databases">
        <title>Virgibacillus soli CC-YMP-6 genome.</title>
        <authorList>
            <person name="Miliotis G."/>
            <person name="Sengupta P."/>
            <person name="Hameed A."/>
            <person name="Chuvochina M."/>
            <person name="Mcdonagh F."/>
            <person name="Simpson A.C."/>
            <person name="Singh N.K."/>
            <person name="Rekha P.D."/>
            <person name="Raman K."/>
            <person name="Hugenholtz P."/>
            <person name="Venkateswaran K."/>
        </authorList>
    </citation>
    <scope>NUCLEOTIDE SEQUENCE [LARGE SCALE GENOMIC DNA]</scope>
    <source>
        <strain evidence="1 2">CC-YMP-6</strain>
    </source>
</reference>
<sequence length="146" mass="17063">MHVVTGGAYNGKAKWVRDFYGLNETSNFQWISAYLGADLPKELSVMDQDVMILEGVEQWVLQWLDNENITDYRTYGRNVMQEWCNWTQGKSHRKLVVIGTDISKGIVPIDGKTRKWRDITGWFYQDLVALSSRVDLIWYGIQKRLK</sequence>
<dbReference type="GO" id="GO:0016779">
    <property type="term" value="F:nucleotidyltransferase activity"/>
    <property type="evidence" value="ECO:0007669"/>
    <property type="project" value="UniProtKB-KW"/>
</dbReference>
<protein>
    <submittedName>
        <fullName evidence="1">Bifunctional adenosylcobinamide kinase/adenosylcobinamide-phosphate guanylyltransferase</fullName>
    </submittedName>
</protein>
<dbReference type="InterPro" id="IPR003203">
    <property type="entry name" value="CobU/CobP"/>
</dbReference>
<dbReference type="Gene3D" id="3.40.50.300">
    <property type="entry name" value="P-loop containing nucleotide triphosphate hydrolases"/>
    <property type="match status" value="1"/>
</dbReference>
<accession>A0ABU5CMW4</accession>
<dbReference type="SUPFAM" id="SSF52540">
    <property type="entry name" value="P-loop containing nucleoside triphosphate hydrolases"/>
    <property type="match status" value="1"/>
</dbReference>
<keyword evidence="2" id="KW-1185">Reference proteome</keyword>
<dbReference type="RefSeq" id="WP_320378487.1">
    <property type="nucleotide sequence ID" value="NZ_JAWDIQ010000001.1"/>
</dbReference>
<gene>
    <name evidence="1" type="ORF">RWD45_02565</name>
</gene>
<organism evidence="1 2">
    <name type="scientific">Paracerasibacillus soli</name>
    <dbReference type="NCBI Taxonomy" id="480284"/>
    <lineage>
        <taxon>Bacteria</taxon>
        <taxon>Bacillati</taxon>
        <taxon>Bacillota</taxon>
        <taxon>Bacilli</taxon>
        <taxon>Bacillales</taxon>
        <taxon>Bacillaceae</taxon>
        <taxon>Paracerasibacillus</taxon>
    </lineage>
</organism>
<keyword evidence="1" id="KW-0418">Kinase</keyword>
<dbReference type="GO" id="GO:0016301">
    <property type="term" value="F:kinase activity"/>
    <property type="evidence" value="ECO:0007669"/>
    <property type="project" value="UniProtKB-KW"/>
</dbReference>
<dbReference type="InterPro" id="IPR027417">
    <property type="entry name" value="P-loop_NTPase"/>
</dbReference>
<proteinExistence type="predicted"/>
<keyword evidence="1" id="KW-0548">Nucleotidyltransferase</keyword>
<dbReference type="Proteomes" id="UP001275315">
    <property type="component" value="Unassembled WGS sequence"/>
</dbReference>
<evidence type="ECO:0000313" key="2">
    <source>
        <dbReference type="Proteomes" id="UP001275315"/>
    </source>
</evidence>